<dbReference type="PANTHER" id="PTHR21535">
    <property type="entry name" value="MAGNESIUM AND COBALT TRANSPORT PROTEIN/MITOCHONDRIAL IMPORT INNER MEMBRANE TRANSLOCASE SUBUNIT TIM8"/>
    <property type="match status" value="1"/>
</dbReference>
<keyword evidence="4 7" id="KW-1133">Transmembrane helix</keyword>
<dbReference type="Gene3D" id="3.30.460.20">
    <property type="entry name" value="CorA soluble domain-like"/>
    <property type="match status" value="1"/>
</dbReference>
<dbReference type="GO" id="GO:0005886">
    <property type="term" value="C:plasma membrane"/>
    <property type="evidence" value="ECO:0007669"/>
    <property type="project" value="TreeGrafter"/>
</dbReference>
<dbReference type="InterPro" id="IPR045863">
    <property type="entry name" value="CorA_TM1_TM2"/>
</dbReference>
<sequence length="680" mass="76190">MSYTPRSDRSRTRYSTPEPNLDDHRHQAESLPPPLDTRHEGRRRGTLASIASDERPTRATIEPPTGLAPADTVARDFENAIVDDDGKSIRSNTSTGSRRSQLSADERWHRERRNSRSSPIVARRDTFRRAIHNRQKEMGHAGSRDSSRSRSSSPPNSVDAFAPPKRGRAGTVNSKPGSIEGLTLQRTASNHTHQRRQHHAGEEGTVGNRTDVASIRSSIQEDVCFPPEEPTNTYTIDFEDLEEFVAQTHTKTPVAHPFMPRFTQQNEHVKKVFHDLRHGEGAHKVSVDDNEKRNSALSKIDSAGDAINNEKEGGADSSSDEIQRVPSHSELQNRFTFFSSEIDETIHAPELGGLLMPDETFRDIFELGPEGGVWWLDMLNPSEEEVFAICGAFRVHPLTREDITTQETREKVELFKSYYFLCFRSFYSLDKESEDYLEPINIYAVVFREGLLTFSFCPNPHAANVRKRIGRLRDYVNLSADWICYALIDEIVDSFAPVLHNVENESEAIEDGIFTARFEDSRAIMQQLGSCRKRVMTLLRLLGGKADVIKGFAKKCNESYAMAPRGDVGLYLSDVQDHVVTMMSNLTHFEKMLARAHSNHLSQVQLAHIELGGQSNVLLGKITVLATILVPLNLVAGLFGMNVHVPGQDAGGLGWWFGIVGVILTFSAICIGVMKKLKYI</sequence>
<evidence type="ECO:0000256" key="4">
    <source>
        <dbReference type="ARBA" id="ARBA00022989"/>
    </source>
</evidence>
<reference evidence="8 9" key="1">
    <citation type="journal article" date="2020" name="Microbiol. Resour. Announc.">
        <title>Draft Genome Sequence of a Cladosporium Species Isolated from the Mesophotic Ascidian Didemnum maculosum.</title>
        <authorList>
            <person name="Gioti A."/>
            <person name="Siaperas R."/>
            <person name="Nikolaivits E."/>
            <person name="Le Goff G."/>
            <person name="Ouazzani J."/>
            <person name="Kotoulas G."/>
            <person name="Topakas E."/>
        </authorList>
    </citation>
    <scope>NUCLEOTIDE SEQUENCE [LARGE SCALE GENOMIC DNA]</scope>
    <source>
        <strain evidence="8 9">TM138-S3</strain>
    </source>
</reference>
<keyword evidence="3 7" id="KW-0812">Transmembrane</keyword>
<name>A0AB34KC83_9PEZI</name>
<dbReference type="InterPro" id="IPR044089">
    <property type="entry name" value="Alr1-like"/>
</dbReference>
<evidence type="ECO:0000313" key="8">
    <source>
        <dbReference type="EMBL" id="KAL1582728.1"/>
    </source>
</evidence>
<dbReference type="CDD" id="cd12829">
    <property type="entry name" value="Alr1p-like"/>
    <property type="match status" value="1"/>
</dbReference>
<comment type="subcellular location">
    <subcellularLocation>
        <location evidence="1">Membrane</location>
        <topology evidence="1">Multi-pass membrane protein</topology>
    </subcellularLocation>
</comment>
<dbReference type="FunFam" id="3.30.460.20:FF:000002">
    <property type="entry name" value="Cora family metal ion transporter"/>
    <property type="match status" value="1"/>
</dbReference>
<evidence type="ECO:0000256" key="6">
    <source>
        <dbReference type="SAM" id="MobiDB-lite"/>
    </source>
</evidence>
<dbReference type="GeneID" id="96010011"/>
<feature type="compositionally biased region" description="Basic and acidic residues" evidence="6">
    <location>
        <begin position="122"/>
        <end position="148"/>
    </location>
</feature>
<evidence type="ECO:0000256" key="3">
    <source>
        <dbReference type="ARBA" id="ARBA00022692"/>
    </source>
</evidence>
<keyword evidence="5 7" id="KW-0472">Membrane</keyword>
<feature type="transmembrane region" description="Helical" evidence="7">
    <location>
        <begin position="618"/>
        <end position="641"/>
    </location>
</feature>
<dbReference type="SUPFAM" id="SSF144083">
    <property type="entry name" value="Magnesium transport protein CorA, transmembrane region"/>
    <property type="match status" value="1"/>
</dbReference>
<feature type="transmembrane region" description="Helical" evidence="7">
    <location>
        <begin position="653"/>
        <end position="674"/>
    </location>
</feature>
<feature type="compositionally biased region" description="Basic and acidic residues" evidence="6">
    <location>
        <begin position="73"/>
        <end position="88"/>
    </location>
</feature>
<dbReference type="FunFam" id="1.20.58.340:FF:000027">
    <property type="entry name" value="CorA family metal ion transporter (Eurofung)"/>
    <property type="match status" value="1"/>
</dbReference>
<evidence type="ECO:0000313" key="9">
    <source>
        <dbReference type="Proteomes" id="UP000803884"/>
    </source>
</evidence>
<dbReference type="Pfam" id="PF01544">
    <property type="entry name" value="CorA"/>
    <property type="match status" value="1"/>
</dbReference>
<dbReference type="Gene3D" id="1.20.58.340">
    <property type="entry name" value="Magnesium transport protein CorA, transmembrane region"/>
    <property type="match status" value="2"/>
</dbReference>
<dbReference type="SUPFAM" id="SSF143865">
    <property type="entry name" value="CorA soluble domain-like"/>
    <property type="match status" value="1"/>
</dbReference>
<dbReference type="GO" id="GO:0010961">
    <property type="term" value="P:intracellular magnesium ion homeostasis"/>
    <property type="evidence" value="ECO:0007669"/>
    <property type="project" value="TreeGrafter"/>
</dbReference>
<comment type="caution">
    <text evidence="8">The sequence shown here is derived from an EMBL/GenBank/DDBJ whole genome shotgun (WGS) entry which is preliminary data.</text>
</comment>
<protein>
    <submittedName>
        <fullName evidence="8">Uncharacterized protein</fullName>
    </submittedName>
</protein>
<comment type="similarity">
    <text evidence="2">Belongs to the CorA metal ion transporter (MIT) (TC 1.A.35) family.</text>
</comment>
<dbReference type="InterPro" id="IPR045861">
    <property type="entry name" value="CorA_cytoplasmic_dom"/>
</dbReference>
<feature type="region of interest" description="Disordered" evidence="6">
    <location>
        <begin position="1"/>
        <end position="209"/>
    </location>
</feature>
<feature type="compositionally biased region" description="Basic and acidic residues" evidence="6">
    <location>
        <begin position="1"/>
        <end position="11"/>
    </location>
</feature>
<evidence type="ECO:0000256" key="5">
    <source>
        <dbReference type="ARBA" id="ARBA00023136"/>
    </source>
</evidence>
<proteinExistence type="inferred from homology"/>
<gene>
    <name evidence="8" type="ORF">WHR41_08569</name>
</gene>
<dbReference type="EMBL" id="JAAQHG020000045">
    <property type="protein sequence ID" value="KAL1582728.1"/>
    <property type="molecule type" value="Genomic_DNA"/>
</dbReference>
<dbReference type="PANTHER" id="PTHR21535:SF55">
    <property type="entry name" value="MAGNESIUM TRANSPORTER ALR1-RELATED"/>
    <property type="match status" value="1"/>
</dbReference>
<dbReference type="Proteomes" id="UP000803884">
    <property type="component" value="Unassembled WGS sequence"/>
</dbReference>
<dbReference type="AlphaFoldDB" id="A0AB34KC83"/>
<feature type="compositionally biased region" description="Polar residues" evidence="6">
    <location>
        <begin position="89"/>
        <end position="103"/>
    </location>
</feature>
<dbReference type="InterPro" id="IPR002523">
    <property type="entry name" value="MgTranspt_CorA/ZnTranspt_ZntB"/>
</dbReference>
<evidence type="ECO:0000256" key="2">
    <source>
        <dbReference type="ARBA" id="ARBA00009765"/>
    </source>
</evidence>
<dbReference type="RefSeq" id="XP_069225835.1">
    <property type="nucleotide sequence ID" value="XM_069377173.1"/>
</dbReference>
<accession>A0AB34KC83</accession>
<evidence type="ECO:0000256" key="7">
    <source>
        <dbReference type="SAM" id="Phobius"/>
    </source>
</evidence>
<evidence type="ECO:0000256" key="1">
    <source>
        <dbReference type="ARBA" id="ARBA00004141"/>
    </source>
</evidence>
<keyword evidence="9" id="KW-1185">Reference proteome</keyword>
<dbReference type="GO" id="GO:0015095">
    <property type="term" value="F:magnesium ion transmembrane transporter activity"/>
    <property type="evidence" value="ECO:0007669"/>
    <property type="project" value="InterPro"/>
</dbReference>
<organism evidence="8 9">
    <name type="scientific">Cladosporium halotolerans</name>
    <dbReference type="NCBI Taxonomy" id="1052096"/>
    <lineage>
        <taxon>Eukaryota</taxon>
        <taxon>Fungi</taxon>
        <taxon>Dikarya</taxon>
        <taxon>Ascomycota</taxon>
        <taxon>Pezizomycotina</taxon>
        <taxon>Dothideomycetes</taxon>
        <taxon>Dothideomycetidae</taxon>
        <taxon>Cladosporiales</taxon>
        <taxon>Cladosporiaceae</taxon>
        <taxon>Cladosporium</taxon>
    </lineage>
</organism>
<feature type="region of interest" description="Disordered" evidence="6">
    <location>
        <begin position="299"/>
        <end position="326"/>
    </location>
</feature>